<reference evidence="1 2" key="1">
    <citation type="submission" date="2021-06" db="EMBL/GenBank/DDBJ databases">
        <authorList>
            <person name="Sun Q."/>
            <person name="Li D."/>
        </authorList>
    </citation>
    <scope>NUCLEOTIDE SEQUENCE [LARGE SCALE GENOMIC DNA]</scope>
    <source>
        <strain evidence="1 2">MSJ-40</strain>
    </source>
</reference>
<accession>A0ABS6EBB8</accession>
<organism evidence="1 2">
    <name type="scientific">Tissierella simiarum</name>
    <dbReference type="NCBI Taxonomy" id="2841534"/>
    <lineage>
        <taxon>Bacteria</taxon>
        <taxon>Bacillati</taxon>
        <taxon>Bacillota</taxon>
        <taxon>Tissierellia</taxon>
        <taxon>Tissierellales</taxon>
        <taxon>Tissierellaceae</taxon>
        <taxon>Tissierella</taxon>
    </lineage>
</organism>
<gene>
    <name evidence="1" type="ORF">KQI42_18915</name>
</gene>
<proteinExistence type="predicted"/>
<comment type="caution">
    <text evidence="1">The sequence shown here is derived from an EMBL/GenBank/DDBJ whole genome shotgun (WGS) entry which is preliminary data.</text>
</comment>
<dbReference type="Proteomes" id="UP000749471">
    <property type="component" value="Unassembled WGS sequence"/>
</dbReference>
<keyword evidence="2" id="KW-1185">Reference proteome</keyword>
<dbReference type="RefSeq" id="WP_216522044.1">
    <property type="nucleotide sequence ID" value="NZ_JAHLPM010000024.1"/>
</dbReference>
<evidence type="ECO:0000313" key="1">
    <source>
        <dbReference type="EMBL" id="MBU5440082.1"/>
    </source>
</evidence>
<dbReference type="EMBL" id="JAHLPM010000024">
    <property type="protein sequence ID" value="MBU5440082.1"/>
    <property type="molecule type" value="Genomic_DNA"/>
</dbReference>
<name>A0ABS6EBB8_9FIRM</name>
<protein>
    <submittedName>
        <fullName evidence="1">Uncharacterized protein</fullName>
    </submittedName>
</protein>
<evidence type="ECO:0000313" key="2">
    <source>
        <dbReference type="Proteomes" id="UP000749471"/>
    </source>
</evidence>
<sequence length="483" mass="57506">MKADEIQISDKTNEELRDEIFLLNNKQLLNISQMAYYDIISSSKNLLDVIRDNEFWREMKCDMEHKILLQYMEILMESIRNSINRISSNERDKEIEKLLKIRQDLYELGTIIEGYDIELSYIGEIVDQYSMKILSKTQYKETELNDESTNINMLIGTIEKTLSEYRKDYKQFIELVSNIIRMIPMRMAKESYFSIIKSTLMRNFTNYSKSYIENQVNEYKKLFDSSLRDSYGTKFDSFFTQIQKLKNIELKSKTLEELESIVSDIIIIARNIAELHSLIIGLGLLVNRIIVVYLTVDLFDNLKEIEEIIYNWEDYLREKDENIINNMKSILALQAQNIEKELNSTLNSYELIKGEALKREGFYNEDLNKELLFTRKVLTYYNDIMFTDYKLLFSNDDQPITLNYLEQSVDSLIQYVNRTLSNMDNMERKIRMRRLLSVLELPFNGIEDFLTYIKNGLDERVISKEEIYFTTNYILYSLEELRQ</sequence>